<keyword evidence="2" id="KW-1185">Reference proteome</keyword>
<protein>
    <submittedName>
        <fullName evidence="1">Uncharacterized protein</fullName>
    </submittedName>
</protein>
<dbReference type="GeneID" id="65882929"/>
<name>A0A8D6PPG0_9EURY</name>
<dbReference type="Proteomes" id="UP000679213">
    <property type="component" value="Chromosome I"/>
</dbReference>
<evidence type="ECO:0000313" key="1">
    <source>
        <dbReference type="EMBL" id="CAB3287290.1"/>
    </source>
</evidence>
<gene>
    <name evidence="1" type="ORF">MLAUSG7_0120</name>
</gene>
<dbReference type="KEGG" id="mesg:MLAUSG7_0120"/>
<proteinExistence type="predicted"/>
<organism evidence="1 2">
    <name type="scientific">Methanocaldococcus lauensis</name>
    <dbReference type="NCBI Taxonomy" id="2546128"/>
    <lineage>
        <taxon>Archaea</taxon>
        <taxon>Methanobacteriati</taxon>
        <taxon>Methanobacteriota</taxon>
        <taxon>Methanomada group</taxon>
        <taxon>Methanococci</taxon>
        <taxon>Methanococcales</taxon>
        <taxon>Methanocaldococcaceae</taxon>
        <taxon>Methanocaldococcus</taxon>
    </lineage>
</organism>
<sequence>MEEKITLSIQNPESVLISYVDIYLGDKNVSLEVLSKDTAKINLPFDKDEGEGEIIVKIRYKTLPHPKNNKDKKDIKKQNYNMMQNLNKITKKTNDRKNDNIIIADSKPISLEDHKKEENKRKLSDIIIV</sequence>
<dbReference type="AlphaFoldDB" id="A0A8D6PPG0"/>
<dbReference type="RefSeq" id="WP_214400055.1">
    <property type="nucleotide sequence ID" value="NZ_LR792632.1"/>
</dbReference>
<dbReference type="EMBL" id="LR792632">
    <property type="protein sequence ID" value="CAB3287290.1"/>
    <property type="molecule type" value="Genomic_DNA"/>
</dbReference>
<accession>A0A8D6PPG0</accession>
<reference evidence="1 2" key="1">
    <citation type="submission" date="2020-04" db="EMBL/GenBank/DDBJ databases">
        <authorList>
            <consortium name="Genoscope - CEA"/>
            <person name="William W."/>
        </authorList>
    </citation>
    <scope>NUCLEOTIDE SEQUENCE [LARGE SCALE GENOMIC DNA]</scope>
    <source>
        <strain evidence="1 2">SG7</strain>
    </source>
</reference>
<evidence type="ECO:0000313" key="2">
    <source>
        <dbReference type="Proteomes" id="UP000679213"/>
    </source>
</evidence>